<proteinExistence type="predicted"/>
<reference evidence="1" key="1">
    <citation type="submission" date="2024-07" db="EMBL/GenBank/DDBJ databases">
        <title>Complete genome sequence of Prevotella sp. YM-2024 GTC17254.</title>
        <authorList>
            <person name="Hayashi M."/>
            <person name="Muto Y."/>
            <person name="Tanaka K."/>
            <person name="Niwa H."/>
        </authorList>
    </citation>
    <scope>NUCLEOTIDE SEQUENCE</scope>
    <source>
        <strain evidence="1">GTC17254</strain>
    </source>
</reference>
<organism evidence="1">
    <name type="scientific">Prevotella sp. GTC17254</name>
    <dbReference type="NCBI Taxonomy" id="3236794"/>
    <lineage>
        <taxon>Bacteria</taxon>
        <taxon>Pseudomonadati</taxon>
        <taxon>Bacteroidota</taxon>
        <taxon>Bacteroidia</taxon>
        <taxon>Bacteroidales</taxon>
        <taxon>Prevotellaceae</taxon>
        <taxon>Prevotella</taxon>
    </lineage>
</organism>
<evidence type="ECO:0000313" key="1">
    <source>
        <dbReference type="EMBL" id="BFO73561.1"/>
    </source>
</evidence>
<protein>
    <submittedName>
        <fullName evidence="1">Abi family protein</fullName>
    </submittedName>
</protein>
<name>A0AB33IUN4_9BACT</name>
<accession>A0AB33IUN4</accession>
<dbReference type="EMBL" id="AP035786">
    <property type="protein sequence ID" value="BFO73561.1"/>
    <property type="molecule type" value="Genomic_DNA"/>
</dbReference>
<dbReference type="InterPro" id="IPR011664">
    <property type="entry name" value="Abi_system_AbiD/AbiF-like"/>
</dbReference>
<sequence>MTTTHNKVAFDKSYTNPEKLVQLLRTRGLRIEDPVKAAHYLANIGYYRLSAYMYPLLAKPKENHKYKKGSSFRQIIMLYRFDKKLRLLLFNEIEKIEVAIRSIIVSKCCEATSNPFWMTDSSNFIDSVKFQRTIQLIETELQHSREEFIIHFKNSYTNPYPPAWMLGEILPFGILTNIFSNIKDKKIKKRVAQYFGLQAIPFQSWLTIVTLTRNACCHHARVWNKQNTIRPMMPNKINLPWISLPTDNLRIYFDLCIIKYFLNVISPGNDMLNKLQSLLAAYPEVDTAALGFPLSWESEPLWNE</sequence>
<dbReference type="Pfam" id="PF07751">
    <property type="entry name" value="Abi_2"/>
    <property type="match status" value="1"/>
</dbReference>
<dbReference type="AlphaFoldDB" id="A0AB33IUN4"/>
<gene>
    <name evidence="1" type="ORF">GTC17254_11580</name>
</gene>